<evidence type="ECO:0000313" key="3">
    <source>
        <dbReference type="Proteomes" id="UP000317238"/>
    </source>
</evidence>
<dbReference type="EMBL" id="SJPL01000002">
    <property type="protein sequence ID" value="TWT65664.1"/>
    <property type="molecule type" value="Genomic_DNA"/>
</dbReference>
<gene>
    <name evidence="2" type="ORF">Pan14r_52130</name>
</gene>
<reference evidence="2 3" key="1">
    <citation type="submission" date="2019-02" db="EMBL/GenBank/DDBJ databases">
        <title>Deep-cultivation of Planctomycetes and their phenomic and genomic characterization uncovers novel biology.</title>
        <authorList>
            <person name="Wiegand S."/>
            <person name="Jogler M."/>
            <person name="Boedeker C."/>
            <person name="Pinto D."/>
            <person name="Vollmers J."/>
            <person name="Rivas-Marin E."/>
            <person name="Kohn T."/>
            <person name="Peeters S.H."/>
            <person name="Heuer A."/>
            <person name="Rast P."/>
            <person name="Oberbeckmann S."/>
            <person name="Bunk B."/>
            <person name="Jeske O."/>
            <person name="Meyerdierks A."/>
            <person name="Storesund J.E."/>
            <person name="Kallscheuer N."/>
            <person name="Luecker S."/>
            <person name="Lage O.M."/>
            <person name="Pohl T."/>
            <person name="Merkel B.J."/>
            <person name="Hornburger P."/>
            <person name="Mueller R.-W."/>
            <person name="Bruemmer F."/>
            <person name="Labrenz M."/>
            <person name="Spormann A.M."/>
            <person name="Op Den Camp H."/>
            <person name="Overmann J."/>
            <person name="Amann R."/>
            <person name="Jetten M.S.M."/>
            <person name="Mascher T."/>
            <person name="Medema M.H."/>
            <person name="Devos D.P."/>
            <person name="Kaster A.-K."/>
            <person name="Ovreas L."/>
            <person name="Rohde M."/>
            <person name="Galperin M.Y."/>
            <person name="Jogler C."/>
        </authorList>
    </citation>
    <scope>NUCLEOTIDE SEQUENCE [LARGE SCALE GENOMIC DNA]</scope>
    <source>
        <strain evidence="2 3">Pan14r</strain>
    </source>
</reference>
<dbReference type="Proteomes" id="UP000317238">
    <property type="component" value="Unassembled WGS sequence"/>
</dbReference>
<feature type="domain" description="WYL" evidence="1">
    <location>
        <begin position="21"/>
        <end position="73"/>
    </location>
</feature>
<dbReference type="RefSeq" id="WP_197204097.1">
    <property type="nucleotide sequence ID" value="NZ_SJPL01000002.1"/>
</dbReference>
<organism evidence="2 3">
    <name type="scientific">Crateriforma conspicua</name>
    <dbReference type="NCBI Taxonomy" id="2527996"/>
    <lineage>
        <taxon>Bacteria</taxon>
        <taxon>Pseudomonadati</taxon>
        <taxon>Planctomycetota</taxon>
        <taxon>Planctomycetia</taxon>
        <taxon>Planctomycetales</taxon>
        <taxon>Planctomycetaceae</taxon>
        <taxon>Crateriforma</taxon>
    </lineage>
</organism>
<dbReference type="AlphaFoldDB" id="A0A5C5XRZ1"/>
<keyword evidence="3" id="KW-1185">Reference proteome</keyword>
<evidence type="ECO:0000259" key="1">
    <source>
        <dbReference type="Pfam" id="PF13280"/>
    </source>
</evidence>
<proteinExistence type="predicted"/>
<dbReference type="InterPro" id="IPR026881">
    <property type="entry name" value="WYL_dom"/>
</dbReference>
<accession>A0A5C5XRZ1</accession>
<sequence length="88" mass="10306">MTERELKRMRSLLMKASDPDRYAARIQYIDADGKVTDRIISPIRMTTPTTVRALCLQREEVRQFRLASIRTIELVPAHEVTMGRESEW</sequence>
<evidence type="ECO:0000313" key="2">
    <source>
        <dbReference type="EMBL" id="TWT65664.1"/>
    </source>
</evidence>
<comment type="caution">
    <text evidence="2">The sequence shown here is derived from an EMBL/GenBank/DDBJ whole genome shotgun (WGS) entry which is preliminary data.</text>
</comment>
<name>A0A5C5XRZ1_9PLAN</name>
<dbReference type="Pfam" id="PF13280">
    <property type="entry name" value="WYL"/>
    <property type="match status" value="1"/>
</dbReference>
<protein>
    <recommendedName>
        <fullName evidence="1">WYL domain-containing protein</fullName>
    </recommendedName>
</protein>